<sequence>MQSVLALSARLGVQWRDLQLTCTPHPPVSSGSLLPQPPSSWDYRRAHHAWLCLKLLTSGDLPILNLPKSPGITGMSTIAQPDQLNNIVRPLSQF</sequence>
<proteinExistence type="predicted"/>
<reference evidence="2" key="2">
    <citation type="journal article" date="2014" name="Nat. Commun.">
        <title>The cavefish genome reveals candidate genes for eye loss.</title>
        <authorList>
            <person name="McGaugh S.E."/>
            <person name="Gross J.B."/>
            <person name="Aken B."/>
            <person name="Blin M."/>
            <person name="Borowsky R."/>
            <person name="Chalopin D."/>
            <person name="Hinaux H."/>
            <person name="Jeffery W.R."/>
            <person name="Keene A."/>
            <person name="Ma L."/>
            <person name="Minx P."/>
            <person name="Murphy D."/>
            <person name="O'Quin K.E."/>
            <person name="Retaux S."/>
            <person name="Rohner N."/>
            <person name="Searle S.M."/>
            <person name="Stahl B.A."/>
            <person name="Tabin C."/>
            <person name="Volff J.N."/>
            <person name="Yoshizawa M."/>
            <person name="Warren W.C."/>
        </authorList>
    </citation>
    <scope>NUCLEOTIDE SEQUENCE [LARGE SCALE GENOMIC DNA]</scope>
    <source>
        <strain evidence="2">female</strain>
    </source>
</reference>
<protein>
    <submittedName>
        <fullName evidence="1">Uncharacterized protein</fullName>
    </submittedName>
</protein>
<organism evidence="1 2">
    <name type="scientific">Astyanax mexicanus</name>
    <name type="common">Blind cave fish</name>
    <name type="synonym">Astyanax fasciatus mexicanus</name>
    <dbReference type="NCBI Taxonomy" id="7994"/>
    <lineage>
        <taxon>Eukaryota</taxon>
        <taxon>Metazoa</taxon>
        <taxon>Chordata</taxon>
        <taxon>Craniata</taxon>
        <taxon>Vertebrata</taxon>
        <taxon>Euteleostomi</taxon>
        <taxon>Actinopterygii</taxon>
        <taxon>Neopterygii</taxon>
        <taxon>Teleostei</taxon>
        <taxon>Ostariophysi</taxon>
        <taxon>Characiformes</taxon>
        <taxon>Characoidei</taxon>
        <taxon>Acestrorhamphidae</taxon>
        <taxon>Acestrorhamphinae</taxon>
        <taxon>Astyanax</taxon>
    </lineage>
</organism>
<name>A0A3B1ITZ5_ASTMX</name>
<reference evidence="1" key="4">
    <citation type="submission" date="2025-09" db="UniProtKB">
        <authorList>
            <consortium name="Ensembl"/>
        </authorList>
    </citation>
    <scope>IDENTIFICATION</scope>
</reference>
<dbReference type="AlphaFoldDB" id="A0A3B1ITZ5"/>
<reference evidence="1" key="3">
    <citation type="submission" date="2025-08" db="UniProtKB">
        <authorList>
            <consortium name="Ensembl"/>
        </authorList>
    </citation>
    <scope>IDENTIFICATION</scope>
</reference>
<keyword evidence="2" id="KW-1185">Reference proteome</keyword>
<dbReference type="Ensembl" id="ENSAMXT00000037468.1">
    <property type="protein sequence ID" value="ENSAMXP00000033532.1"/>
    <property type="gene ID" value="ENSAMXG00000038487.1"/>
</dbReference>
<evidence type="ECO:0000313" key="1">
    <source>
        <dbReference type="Ensembl" id="ENSAMXP00000033532.1"/>
    </source>
</evidence>
<dbReference type="Proteomes" id="UP000018467">
    <property type="component" value="Unassembled WGS sequence"/>
</dbReference>
<reference evidence="2" key="1">
    <citation type="submission" date="2013-03" db="EMBL/GenBank/DDBJ databases">
        <authorList>
            <person name="Jeffery W."/>
            <person name="Warren W."/>
            <person name="Wilson R.K."/>
        </authorList>
    </citation>
    <scope>NUCLEOTIDE SEQUENCE</scope>
    <source>
        <strain evidence="2">female</strain>
    </source>
</reference>
<dbReference type="Bgee" id="ENSAMXG00000038487">
    <property type="expression patterns" value="Expressed in embryo"/>
</dbReference>
<dbReference type="InParanoid" id="A0A3B1ITZ5"/>
<accession>A0A3B1ITZ5</accession>
<evidence type="ECO:0000313" key="2">
    <source>
        <dbReference type="Proteomes" id="UP000018467"/>
    </source>
</evidence>